<sequence length="1397" mass="154852">MRGLNKKLGVLALVSTVVLCTMPTIVHGDSSASGSDNKASAVKERQTYKDYELDGDSDHKVRVSPAPNPYLNISNELINKNMSAEEFKSVLLNYYDISVIDVKTQKKVDLKDNFDITVDKPTIGTNDVKVKYAGHSVKKRPMKVYRYGSTGDNDLEKEPEMVESLQTLNLPHDALSDLKGDWQLLGQNPALSRYSSDFDETVYNPNDPTQEHRGIIYGNNGMEAGFYNRGPFQIKNGQPKDSSRWDGGYNIRKAIKDENGKTIGYTAFGGATAAWDTSIAGTSNKADKGAFTHYPIKWDKDTKKMSYLYHFVGAGDRHDDFEALSASGDGHLSKGAAGYYFKKRNAIFLVKEGETAKDRKLKQILVDTVNNVAIIIDLYSRPNWNMASYMSLYNLNDVQGDYGITETNLLYGPSDSGKTKLKASTTHTGLGVNLKNGDYPETDTRYMDMTYKFKSRADRWLSDYGRYMAYGKGVANNYANPKDSDIFGYYKEPLAGTYFQDPFGDDLQYQYKMFKGYPVTGNIPDSKLEPVDDRANTLGAGYTYFDIGKYNIIDGKSTINAYQGMALDKYKPLNTNDHLKVGYETFFGDEVPMMTLDLQPNDEGIDVYGDQINEKMPKYTFKISAVPTEFPDIQHGRVVFTMPNGTKKTVSDSLTTGPSGTTGNYQLQSGDFYSDDIERPTDRKGKKIETEFNIIALSNDGDGKFRDEGGIPSNDFTIPVNVYHLGAKAKELYIYKKDEDISQLKPKDLLKDIVSLPGSKLAYSFIDKDGGKNIGKPNIDTSNVDGNNSLQRQYIRVVDSAHDNETVDVPVPFISDQYEEGQIIIQSASDFEIKKEELEKIGNQAELNRLILERANAFAIDTETNSSDGITFGVSTALTPSSSAGDYKADITASKFTGKDDDKRKDTKHITIKVIDDAVPEVTLKKSPEYKLGESVKSEPKDISSTFIDKVTLGGKELTDSEYDVKVTKPISTDTAADKKLVHFTVSMKAPLADKKADVEAPYDVKWGDAIGYGTSDPNRMYGAIAFLRSDSDDSLVLRTASGKGEDNDILNKDMDAKQQVVKFGWYNAKTGSKNNLDLTKNQDGANADETLVMNAGDKKQEALKKNAKLKDGLTVHVGDVIFSTAVDKQWLYRQNLASPIEKQSDDILYYEITKDGYEPLYVNLYTDNEVNEIHVGDTHKQLDEIAHNFIKPPKDSDPKNVTVTFAQYPKTNVAGESQGVLRVTEKLSTGDTVSYDYQTKFDVKPGDLAIGEESSKAISFGDVNLTGYLRDVKAQSASDKINVTDKRGSKDGWKLTVQKDEPSSNPFGSVNSKGIDLYLSPQSDNKNIELSDKATLISGNTKIANTVANKDDSSDNESTDIKLNSSIKVSGRVKKQTYHTNLLWTLQSVPSATDNK</sequence>
<feature type="domain" description="WxL" evidence="2">
    <location>
        <begin position="1259"/>
        <end position="1391"/>
    </location>
</feature>
<proteinExistence type="predicted"/>
<evidence type="ECO:0000313" key="4">
    <source>
        <dbReference type="Proteomes" id="UP000287857"/>
    </source>
</evidence>
<dbReference type="Proteomes" id="UP000287857">
    <property type="component" value="Unassembled WGS sequence"/>
</dbReference>
<dbReference type="Pfam" id="PF13731">
    <property type="entry name" value="WxL"/>
    <property type="match status" value="1"/>
</dbReference>
<keyword evidence="4" id="KW-1185">Reference proteome</keyword>
<dbReference type="RefSeq" id="WP_125984655.1">
    <property type="nucleotide sequence ID" value="NZ_NGJS01000019.1"/>
</dbReference>
<organism evidence="3 4">
    <name type="scientific">Vagococcus vulneris</name>
    <dbReference type="NCBI Taxonomy" id="1977869"/>
    <lineage>
        <taxon>Bacteria</taxon>
        <taxon>Bacillati</taxon>
        <taxon>Bacillota</taxon>
        <taxon>Bacilli</taxon>
        <taxon>Lactobacillales</taxon>
        <taxon>Enterococcaceae</taxon>
        <taxon>Vagococcus</taxon>
    </lineage>
</organism>
<gene>
    <name evidence="3" type="ORF">CBF37_10265</name>
</gene>
<feature type="signal peptide" evidence="1">
    <location>
        <begin position="1"/>
        <end position="28"/>
    </location>
</feature>
<dbReference type="InterPro" id="IPR027994">
    <property type="entry name" value="WxL_dom"/>
</dbReference>
<evidence type="ECO:0000256" key="1">
    <source>
        <dbReference type="SAM" id="SignalP"/>
    </source>
</evidence>
<protein>
    <recommendedName>
        <fullName evidence="2">WxL domain-containing protein</fullName>
    </recommendedName>
</protein>
<reference evidence="3 4" key="1">
    <citation type="submission" date="2017-05" db="EMBL/GenBank/DDBJ databases">
        <title>Vagococcus spp. assemblies.</title>
        <authorList>
            <person name="Gulvik C.A."/>
        </authorList>
    </citation>
    <scope>NUCLEOTIDE SEQUENCE [LARGE SCALE GENOMIC DNA]</scope>
    <source>
        <strain evidence="3 4">SS1995</strain>
    </source>
</reference>
<evidence type="ECO:0000313" key="3">
    <source>
        <dbReference type="EMBL" id="RST97156.1"/>
    </source>
</evidence>
<dbReference type="EMBL" id="NGJS01000019">
    <property type="protein sequence ID" value="RST97156.1"/>
    <property type="molecule type" value="Genomic_DNA"/>
</dbReference>
<evidence type="ECO:0000259" key="2">
    <source>
        <dbReference type="Pfam" id="PF13731"/>
    </source>
</evidence>
<feature type="chain" id="PRO_5019570350" description="WxL domain-containing protein" evidence="1">
    <location>
        <begin position="29"/>
        <end position="1397"/>
    </location>
</feature>
<dbReference type="OrthoDB" id="2170703at2"/>
<comment type="caution">
    <text evidence="3">The sequence shown here is derived from an EMBL/GenBank/DDBJ whole genome shotgun (WGS) entry which is preliminary data.</text>
</comment>
<name>A0A429ZTU5_9ENTE</name>
<keyword evidence="1" id="KW-0732">Signal</keyword>
<accession>A0A429ZTU5</accession>